<keyword evidence="2" id="KW-1185">Reference proteome</keyword>
<evidence type="ECO:0000313" key="1">
    <source>
        <dbReference type="EMBL" id="MDU9006578.1"/>
    </source>
</evidence>
<proteinExistence type="predicted"/>
<protein>
    <submittedName>
        <fullName evidence="1">Uncharacterized protein</fullName>
    </submittedName>
</protein>
<dbReference type="Proteomes" id="UP001255416">
    <property type="component" value="Unassembled WGS sequence"/>
</dbReference>
<dbReference type="RefSeq" id="WP_316781756.1">
    <property type="nucleotide sequence ID" value="NZ_JASMWN010000026.1"/>
</dbReference>
<gene>
    <name evidence="1" type="ORF">QO231_22330</name>
</gene>
<accession>A0ABU3VK56</accession>
<name>A0ABU3VK56_9RHOB</name>
<comment type="caution">
    <text evidence="1">The sequence shown here is derived from an EMBL/GenBank/DDBJ whole genome shotgun (WGS) entry which is preliminary data.</text>
</comment>
<evidence type="ECO:0000313" key="2">
    <source>
        <dbReference type="Proteomes" id="UP001255416"/>
    </source>
</evidence>
<sequence>MPPTTANGRACLRVAAAKVETIRSHIRRQHYWMEAKINWLGIANIDDQIVAGLDKTLDFTVAIQGQLQWGALSLLRQSKEPFSRNPLKDLLGIEPDFRLVNVDARQAIATAD</sequence>
<reference evidence="2" key="1">
    <citation type="submission" date="2023-05" db="EMBL/GenBank/DDBJ databases">
        <title>Sedimentitalea sp. nov. JM2-8.</title>
        <authorList>
            <person name="Huang J."/>
        </authorList>
    </citation>
    <scope>NUCLEOTIDE SEQUENCE [LARGE SCALE GENOMIC DNA]</scope>
    <source>
        <strain evidence="2">KHS03</strain>
    </source>
</reference>
<organism evidence="1 2">
    <name type="scientific">Sedimentitalea todarodis</name>
    <dbReference type="NCBI Taxonomy" id="1631240"/>
    <lineage>
        <taxon>Bacteria</taxon>
        <taxon>Pseudomonadati</taxon>
        <taxon>Pseudomonadota</taxon>
        <taxon>Alphaproteobacteria</taxon>
        <taxon>Rhodobacterales</taxon>
        <taxon>Paracoccaceae</taxon>
        <taxon>Sedimentitalea</taxon>
    </lineage>
</organism>
<dbReference type="EMBL" id="JASMWN010000026">
    <property type="protein sequence ID" value="MDU9006578.1"/>
    <property type="molecule type" value="Genomic_DNA"/>
</dbReference>